<comment type="caution">
    <text evidence="1">The sequence shown here is derived from an EMBL/GenBank/DDBJ whole genome shotgun (WGS) entry which is preliminary data.</text>
</comment>
<name>A0ABS1M9B7_9NOCA</name>
<organism evidence="1 2">
    <name type="scientific">Nocardia acididurans</name>
    <dbReference type="NCBI Taxonomy" id="2802282"/>
    <lineage>
        <taxon>Bacteria</taxon>
        <taxon>Bacillati</taxon>
        <taxon>Actinomycetota</taxon>
        <taxon>Actinomycetes</taxon>
        <taxon>Mycobacteriales</taxon>
        <taxon>Nocardiaceae</taxon>
        <taxon>Nocardia</taxon>
    </lineage>
</organism>
<keyword evidence="2" id="KW-1185">Reference proteome</keyword>
<protein>
    <submittedName>
        <fullName evidence="1">Uncharacterized protein</fullName>
    </submittedName>
</protein>
<evidence type="ECO:0000313" key="1">
    <source>
        <dbReference type="EMBL" id="MBL1077217.1"/>
    </source>
</evidence>
<gene>
    <name evidence="1" type="ORF">JK358_22720</name>
</gene>
<dbReference type="Proteomes" id="UP000602198">
    <property type="component" value="Unassembled WGS sequence"/>
</dbReference>
<accession>A0ABS1M9B7</accession>
<evidence type="ECO:0000313" key="2">
    <source>
        <dbReference type="Proteomes" id="UP000602198"/>
    </source>
</evidence>
<reference evidence="1 2" key="1">
    <citation type="submission" date="2021-01" db="EMBL/GenBank/DDBJ databases">
        <title>WGS of actinomycetes isolated from Thailand.</title>
        <authorList>
            <person name="Thawai C."/>
        </authorList>
    </citation>
    <scope>NUCLEOTIDE SEQUENCE [LARGE SCALE GENOMIC DNA]</scope>
    <source>
        <strain evidence="1 2">LPG 2</strain>
    </source>
</reference>
<sequence>MRNGICSKCSATTIFASQNGLRLGDYTHAVVMPHTGPGFRGILRGHNTAGLWQFVCTTCGYLEMYVLDGEALGVIAQQWMPVPRS</sequence>
<dbReference type="RefSeq" id="WP_201949979.1">
    <property type="nucleotide sequence ID" value="NZ_JAERRJ010000008.1"/>
</dbReference>
<dbReference type="EMBL" id="JAERRJ010000008">
    <property type="protein sequence ID" value="MBL1077217.1"/>
    <property type="molecule type" value="Genomic_DNA"/>
</dbReference>
<proteinExistence type="predicted"/>